<evidence type="ECO:0000313" key="1">
    <source>
        <dbReference type="EnsemblMetazoa" id="Aqu2.1.30350_001"/>
    </source>
</evidence>
<dbReference type="AlphaFoldDB" id="A0A1X7UQS6"/>
<name>A0A1X7UQS6_AMPQE</name>
<sequence>DFKDIYQLIGTPNLTEEEIHEVQGKAIQWIRDFITFPYNGYSKSNVMPYMHVLAFHVPSSMRHLKGTKKIASQGSHTTIFIREPFIFIVGEE</sequence>
<accession>A0A1X7UQS6</accession>
<dbReference type="InParanoid" id="A0A1X7UQS6"/>
<dbReference type="OrthoDB" id="6149706at2759"/>
<dbReference type="EnsemblMetazoa" id="Aqu2.1.30350_001">
    <property type="protein sequence ID" value="Aqu2.1.30350_001"/>
    <property type="gene ID" value="Aqu2.1.30350"/>
</dbReference>
<protein>
    <submittedName>
        <fullName evidence="1">Uncharacterized protein</fullName>
    </submittedName>
</protein>
<reference evidence="1" key="1">
    <citation type="submission" date="2017-05" db="UniProtKB">
        <authorList>
            <consortium name="EnsemblMetazoa"/>
        </authorList>
    </citation>
    <scope>IDENTIFICATION</scope>
</reference>
<organism evidence="1">
    <name type="scientific">Amphimedon queenslandica</name>
    <name type="common">Sponge</name>
    <dbReference type="NCBI Taxonomy" id="400682"/>
    <lineage>
        <taxon>Eukaryota</taxon>
        <taxon>Metazoa</taxon>
        <taxon>Porifera</taxon>
        <taxon>Demospongiae</taxon>
        <taxon>Heteroscleromorpha</taxon>
        <taxon>Haplosclerida</taxon>
        <taxon>Niphatidae</taxon>
        <taxon>Amphimedon</taxon>
    </lineage>
</organism>
<proteinExistence type="predicted"/>